<organism evidence="2 3">
    <name type="scientific">Celeribacter halophilus</name>
    <dbReference type="NCBI Taxonomy" id="576117"/>
    <lineage>
        <taxon>Bacteria</taxon>
        <taxon>Pseudomonadati</taxon>
        <taxon>Pseudomonadota</taxon>
        <taxon>Alphaproteobacteria</taxon>
        <taxon>Rhodobacterales</taxon>
        <taxon>Roseobacteraceae</taxon>
        <taxon>Celeribacter</taxon>
    </lineage>
</organism>
<dbReference type="AlphaFoldDB" id="A0A1I3XC15"/>
<dbReference type="STRING" id="576117.SAMN04488138_1466"/>
<feature type="transmembrane region" description="Helical" evidence="1">
    <location>
        <begin position="6"/>
        <end position="28"/>
    </location>
</feature>
<keyword evidence="1" id="KW-0472">Membrane</keyword>
<evidence type="ECO:0000313" key="3">
    <source>
        <dbReference type="Proteomes" id="UP000183299"/>
    </source>
</evidence>
<evidence type="ECO:0000256" key="1">
    <source>
        <dbReference type="SAM" id="Phobius"/>
    </source>
</evidence>
<sequence>MFVLAIIGYGVMAGLSVGVGIALGFELVMRLSGDGRSVILTWARVKQQKES</sequence>
<accession>A0A1I3XC15</accession>
<gene>
    <name evidence="2" type="ORF">SAMN04488138_1466</name>
</gene>
<dbReference type="RefSeq" id="WP_156444330.1">
    <property type="nucleotide sequence ID" value="NZ_FORY01000046.1"/>
</dbReference>
<keyword evidence="3" id="KW-1185">Reference proteome</keyword>
<name>A0A1I3XC15_9RHOB</name>
<dbReference type="Proteomes" id="UP000183299">
    <property type="component" value="Unassembled WGS sequence"/>
</dbReference>
<dbReference type="EMBL" id="FORY01000046">
    <property type="protein sequence ID" value="SFK16601.1"/>
    <property type="molecule type" value="Genomic_DNA"/>
</dbReference>
<keyword evidence="1" id="KW-1133">Transmembrane helix</keyword>
<evidence type="ECO:0000313" key="2">
    <source>
        <dbReference type="EMBL" id="SFK16601.1"/>
    </source>
</evidence>
<keyword evidence="1" id="KW-0812">Transmembrane</keyword>
<reference evidence="2 3" key="1">
    <citation type="submission" date="2016-10" db="EMBL/GenBank/DDBJ databases">
        <authorList>
            <person name="de Groot N.N."/>
        </authorList>
    </citation>
    <scope>NUCLEOTIDE SEQUENCE [LARGE SCALE GENOMIC DNA]</scope>
    <source>
        <strain evidence="2 3">CGMCC 1.8891</strain>
    </source>
</reference>
<dbReference type="GeneID" id="98667194"/>
<protein>
    <submittedName>
        <fullName evidence="2">Uncharacterized protein</fullName>
    </submittedName>
</protein>
<proteinExistence type="predicted"/>